<evidence type="ECO:0000313" key="2">
    <source>
        <dbReference type="Proteomes" id="UP000694864"/>
    </source>
</evidence>
<name>A0ABM0XR81_CAMSA</name>
<dbReference type="InterPro" id="IPR006525">
    <property type="entry name" value="Cystatin-related_pln"/>
</dbReference>
<dbReference type="Proteomes" id="UP000694864">
    <property type="component" value="Chromosome 19"/>
</dbReference>
<protein>
    <submittedName>
        <fullName evidence="3">Uncharacterized protein LOC104767359</fullName>
    </submittedName>
</protein>
<reference evidence="3" key="2">
    <citation type="submission" date="2025-08" db="UniProtKB">
        <authorList>
            <consortium name="RefSeq"/>
        </authorList>
    </citation>
    <scope>IDENTIFICATION</scope>
    <source>
        <tissue evidence="3">Leaf</tissue>
    </source>
</reference>
<dbReference type="PANTHER" id="PTHR31228:SF23">
    <property type="entry name" value="CYSTATIN_MONELLIN SUPERFAMILY PROTEIN"/>
    <property type="match status" value="1"/>
</dbReference>
<dbReference type="PANTHER" id="PTHR31228">
    <property type="entry name" value="CYSTATIN/MONELLIN SUPERFAMILY PROTEIN"/>
    <property type="match status" value="1"/>
</dbReference>
<sequence>MARESPDGDLVDYEAKTEKRVWQRKPHVIFCRQAPKPKDPTDDDFVYTDTSSDDVDSDASSRDSGQEWDVDSLDDQPEYKLPKVNIPSDDEVEKMRLYRPQMRKSKGFYVDGECYSGRMRYFSPVDLNENVTPNGITGREYMQNMVDLALERYNEIKGSSVTCEFVVRANLTKVGGYKSYITFMAREVPGEDLVEYQAKTEKKFSQRKAHAIFCRPSPKSNGVLLMG</sequence>
<keyword evidence="2" id="KW-1185">Reference proteome</keyword>
<dbReference type="NCBIfam" id="TIGR01638">
    <property type="entry name" value="Atha_cystat_rel"/>
    <property type="match status" value="1"/>
</dbReference>
<reference evidence="2" key="1">
    <citation type="journal article" date="2014" name="Nat. Commun.">
        <title>The emerging biofuel crop Camelina sativa retains a highly undifferentiated hexaploid genome structure.</title>
        <authorList>
            <person name="Kagale S."/>
            <person name="Koh C."/>
            <person name="Nixon J."/>
            <person name="Bollina V."/>
            <person name="Clarke W.E."/>
            <person name="Tuteja R."/>
            <person name="Spillane C."/>
            <person name="Robinson S.J."/>
            <person name="Links M.G."/>
            <person name="Clarke C."/>
            <person name="Higgins E.E."/>
            <person name="Huebert T."/>
            <person name="Sharpe A.G."/>
            <person name="Parkin I.A."/>
        </authorList>
    </citation>
    <scope>NUCLEOTIDE SEQUENCE [LARGE SCALE GENOMIC DNA]</scope>
    <source>
        <strain evidence="2">cv. DH55</strain>
    </source>
</reference>
<proteinExistence type="predicted"/>
<organism evidence="2 3">
    <name type="scientific">Camelina sativa</name>
    <name type="common">False flax</name>
    <name type="synonym">Myagrum sativum</name>
    <dbReference type="NCBI Taxonomy" id="90675"/>
    <lineage>
        <taxon>Eukaryota</taxon>
        <taxon>Viridiplantae</taxon>
        <taxon>Streptophyta</taxon>
        <taxon>Embryophyta</taxon>
        <taxon>Tracheophyta</taxon>
        <taxon>Spermatophyta</taxon>
        <taxon>Magnoliopsida</taxon>
        <taxon>eudicotyledons</taxon>
        <taxon>Gunneridae</taxon>
        <taxon>Pentapetalae</taxon>
        <taxon>rosids</taxon>
        <taxon>malvids</taxon>
        <taxon>Brassicales</taxon>
        <taxon>Brassicaceae</taxon>
        <taxon>Camelineae</taxon>
        <taxon>Camelina</taxon>
    </lineage>
</organism>
<dbReference type="GeneID" id="104767359"/>
<feature type="compositionally biased region" description="Acidic residues" evidence="1">
    <location>
        <begin position="41"/>
        <end position="57"/>
    </location>
</feature>
<feature type="compositionally biased region" description="Acidic residues" evidence="1">
    <location>
        <begin position="66"/>
        <end position="76"/>
    </location>
</feature>
<gene>
    <name evidence="3" type="primary">LOC104767359</name>
</gene>
<dbReference type="RefSeq" id="XP_010489697.1">
    <property type="nucleotide sequence ID" value="XM_010491395.1"/>
</dbReference>
<feature type="region of interest" description="Disordered" evidence="1">
    <location>
        <begin position="32"/>
        <end position="78"/>
    </location>
</feature>
<accession>A0ABM0XR81</accession>
<evidence type="ECO:0000256" key="1">
    <source>
        <dbReference type="SAM" id="MobiDB-lite"/>
    </source>
</evidence>
<evidence type="ECO:0000313" key="3">
    <source>
        <dbReference type="RefSeq" id="XP_010489697.1"/>
    </source>
</evidence>